<feature type="transmembrane region" description="Helical" evidence="1">
    <location>
        <begin position="38"/>
        <end position="59"/>
    </location>
</feature>
<name>A0AAP2GN08_9BACT</name>
<evidence type="ECO:0000313" key="2">
    <source>
        <dbReference type="EMBL" id="MBT1696400.1"/>
    </source>
</evidence>
<dbReference type="Pfam" id="PF08570">
    <property type="entry name" value="DUF1761"/>
    <property type="match status" value="1"/>
</dbReference>
<feature type="transmembrane region" description="Helical" evidence="1">
    <location>
        <begin position="71"/>
        <end position="93"/>
    </location>
</feature>
<sequence>MPAEPGSKPKASSLIGQFISTWLYTFGIAVLLKITGTGGIAGAAAVGMIITVLFIAPIHSGHLFFTGKRKLFFIDVSERALGSLVVATILTIWS</sequence>
<dbReference type="EMBL" id="JAHESF010000004">
    <property type="protein sequence ID" value="MBT1696400.1"/>
    <property type="molecule type" value="Genomic_DNA"/>
</dbReference>
<evidence type="ECO:0000256" key="1">
    <source>
        <dbReference type="SAM" id="Phobius"/>
    </source>
</evidence>
<dbReference type="Proteomes" id="UP001319200">
    <property type="component" value="Unassembled WGS sequence"/>
</dbReference>
<dbReference type="InterPro" id="IPR013879">
    <property type="entry name" value="DUF1761"/>
</dbReference>
<keyword evidence="1" id="KW-0812">Transmembrane</keyword>
<accession>A0AAP2GN08</accession>
<gene>
    <name evidence="2" type="ORF">KK083_05905</name>
</gene>
<keyword evidence="1" id="KW-1133">Transmembrane helix</keyword>
<keyword evidence="3" id="KW-1185">Reference proteome</keyword>
<reference evidence="2 3" key="1">
    <citation type="submission" date="2021-05" db="EMBL/GenBank/DDBJ databases">
        <title>A Polyphasic approach of four new species of the genus Ohtaekwangia: Ohtaekwangia histidinii sp. nov., Ohtaekwangia cretensis sp. nov., Ohtaekwangia indiensis sp. nov., Ohtaekwangia reichenbachii sp. nov. from diverse environment.</title>
        <authorList>
            <person name="Octaviana S."/>
        </authorList>
    </citation>
    <scope>NUCLEOTIDE SEQUENCE [LARGE SCALE GENOMIC DNA]</scope>
    <source>
        <strain evidence="2 3">PWU4</strain>
    </source>
</reference>
<keyword evidence="1" id="KW-0472">Membrane</keyword>
<dbReference type="AlphaFoldDB" id="A0AAP2GN08"/>
<proteinExistence type="predicted"/>
<organism evidence="2 3">
    <name type="scientific">Chryseosolibacter histidini</name>
    <dbReference type="NCBI Taxonomy" id="2782349"/>
    <lineage>
        <taxon>Bacteria</taxon>
        <taxon>Pseudomonadati</taxon>
        <taxon>Bacteroidota</taxon>
        <taxon>Cytophagia</taxon>
        <taxon>Cytophagales</taxon>
        <taxon>Chryseotaleaceae</taxon>
        <taxon>Chryseosolibacter</taxon>
    </lineage>
</organism>
<feature type="transmembrane region" description="Helical" evidence="1">
    <location>
        <begin position="12"/>
        <end position="32"/>
    </location>
</feature>
<evidence type="ECO:0000313" key="3">
    <source>
        <dbReference type="Proteomes" id="UP001319200"/>
    </source>
</evidence>
<comment type="caution">
    <text evidence="2">The sequence shown here is derived from an EMBL/GenBank/DDBJ whole genome shotgun (WGS) entry which is preliminary data.</text>
</comment>
<protein>
    <submittedName>
        <fullName evidence="2">DUF1761 family protein</fullName>
    </submittedName>
</protein>